<reference evidence="5" key="1">
    <citation type="submission" date="2023-10" db="EMBL/GenBank/DDBJ databases">
        <authorList>
            <person name="Chen Y."/>
            <person name="Shah S."/>
            <person name="Dougan E. K."/>
            <person name="Thang M."/>
            <person name="Chan C."/>
        </authorList>
    </citation>
    <scope>NUCLEOTIDE SEQUENCE [LARGE SCALE GENOMIC DNA]</scope>
</reference>
<gene>
    <name evidence="5" type="ORF">PCOR1329_LOCUS15848</name>
</gene>
<feature type="coiled-coil region" evidence="3">
    <location>
        <begin position="114"/>
        <end position="141"/>
    </location>
</feature>
<protein>
    <recommendedName>
        <fullName evidence="4">AAA+ ATPase domain-containing protein</fullName>
    </recommendedName>
</protein>
<organism evidence="5 6">
    <name type="scientific">Prorocentrum cordatum</name>
    <dbReference type="NCBI Taxonomy" id="2364126"/>
    <lineage>
        <taxon>Eukaryota</taxon>
        <taxon>Sar</taxon>
        <taxon>Alveolata</taxon>
        <taxon>Dinophyceae</taxon>
        <taxon>Prorocentrales</taxon>
        <taxon>Prorocentraceae</taxon>
        <taxon>Prorocentrum</taxon>
    </lineage>
</organism>
<dbReference type="Pfam" id="PF00005">
    <property type="entry name" value="ABC_tran"/>
    <property type="match status" value="1"/>
</dbReference>
<dbReference type="EMBL" id="CAUYUJ010004825">
    <property type="protein sequence ID" value="CAK0811106.1"/>
    <property type="molecule type" value="Genomic_DNA"/>
</dbReference>
<evidence type="ECO:0000313" key="6">
    <source>
        <dbReference type="Proteomes" id="UP001189429"/>
    </source>
</evidence>
<evidence type="ECO:0000256" key="1">
    <source>
        <dbReference type="ARBA" id="ARBA00022741"/>
    </source>
</evidence>
<keyword evidence="2" id="KW-0067">ATP-binding</keyword>
<keyword evidence="3" id="KW-0175">Coiled coil</keyword>
<dbReference type="SMART" id="SM00382">
    <property type="entry name" value="AAA"/>
    <property type="match status" value="1"/>
</dbReference>
<keyword evidence="6" id="KW-1185">Reference proteome</keyword>
<dbReference type="InterPro" id="IPR003593">
    <property type="entry name" value="AAA+_ATPase"/>
</dbReference>
<evidence type="ECO:0000256" key="3">
    <source>
        <dbReference type="SAM" id="Coils"/>
    </source>
</evidence>
<evidence type="ECO:0000259" key="4">
    <source>
        <dbReference type="SMART" id="SM00382"/>
    </source>
</evidence>
<evidence type="ECO:0000313" key="5">
    <source>
        <dbReference type="EMBL" id="CAK0811106.1"/>
    </source>
</evidence>
<comment type="caution">
    <text evidence="5">The sequence shown here is derived from an EMBL/GenBank/DDBJ whole genome shotgun (WGS) entry which is preliminary data.</text>
</comment>
<evidence type="ECO:0000256" key="2">
    <source>
        <dbReference type="ARBA" id="ARBA00022840"/>
    </source>
</evidence>
<name>A0ABN9QYJ4_9DINO</name>
<sequence>MVQRVVVENVIGHITGRYARKLEREFRINSYFPQSVTGTGSTLLGAVHGSKYTVESYAHAFNGLVGTCSNVIEGKLFRLPKLLLLPGMLMNQPWLVVTVLPASVFLDVGRTKVVGSMTKRIEKMSKEVQELASRRQKMEQHDTKHEELIRRGSSSGFAEGQWREIAMEIEGKALRTQALKSLRDFINHLYHKDALDPGFEVVISWLLQFGHITVTDIFLYLRVVQDAIDLLLTRFRMDARLASMRTEVDRVRDLLGRLAAVRERGRAACDVRPEGGEGHIGGLRYARGNTVVSIPDLVLRSGRVYAVTGANGCGKSSFFGILASCGRLAAVLPSGLEIQELGGLVLPSDDVVEITQQLYCPLHVRPLEWLLQRRGLDGLPAPELAARQRRAEGLLAELEFGEQGHAGRLNASALLAPTEDWYGTLSGGQRGKVEFVRKVFLRDRCPGVLLIDEAFAPLDPRSKQLVQRRLKEFCAESLVLVIYHGDADSSCVAGGGFFDESLHFANGSVSLAPTC</sequence>
<keyword evidence="1" id="KW-0547">Nucleotide-binding</keyword>
<proteinExistence type="predicted"/>
<feature type="domain" description="AAA+ ATPase" evidence="4">
    <location>
        <begin position="301"/>
        <end position="508"/>
    </location>
</feature>
<accession>A0ABN9QYJ4</accession>
<dbReference type="SUPFAM" id="SSF52540">
    <property type="entry name" value="P-loop containing nucleoside triphosphate hydrolases"/>
    <property type="match status" value="1"/>
</dbReference>
<dbReference type="Gene3D" id="3.40.50.300">
    <property type="entry name" value="P-loop containing nucleotide triphosphate hydrolases"/>
    <property type="match status" value="1"/>
</dbReference>
<dbReference type="Proteomes" id="UP001189429">
    <property type="component" value="Unassembled WGS sequence"/>
</dbReference>
<dbReference type="InterPro" id="IPR027417">
    <property type="entry name" value="P-loop_NTPase"/>
</dbReference>
<dbReference type="InterPro" id="IPR003439">
    <property type="entry name" value="ABC_transporter-like_ATP-bd"/>
</dbReference>